<dbReference type="Pfam" id="PF23231">
    <property type="entry name" value="HAT_Syf1_CNRKL1_C"/>
    <property type="match status" value="1"/>
</dbReference>
<evidence type="ECO:0000256" key="6">
    <source>
        <dbReference type="ARBA" id="ARBA00023187"/>
    </source>
</evidence>
<dbReference type="InterPro" id="IPR003107">
    <property type="entry name" value="HAT"/>
</dbReference>
<evidence type="ECO:0000256" key="3">
    <source>
        <dbReference type="ARBA" id="ARBA00022664"/>
    </source>
</evidence>
<dbReference type="GO" id="GO:0000349">
    <property type="term" value="P:generation of catalytic spliceosome for first transesterification step"/>
    <property type="evidence" value="ECO:0007669"/>
    <property type="project" value="TreeGrafter"/>
</dbReference>
<dbReference type="InterPro" id="IPR056350">
    <property type="entry name" value="HAT_Syf1_central"/>
</dbReference>
<dbReference type="InterPro" id="IPR011990">
    <property type="entry name" value="TPR-like_helical_dom_sf"/>
</dbReference>
<proteinExistence type="inferred from homology"/>
<keyword evidence="4" id="KW-0747">Spliceosome</keyword>
<dbReference type="PANTHER" id="PTHR11246">
    <property type="entry name" value="PRE-MRNA SPLICING FACTOR"/>
    <property type="match status" value="1"/>
</dbReference>
<dbReference type="AlphaFoldDB" id="A0A8S9I1P0"/>
<dbReference type="InterPro" id="IPR045075">
    <property type="entry name" value="Syf1-like"/>
</dbReference>
<protein>
    <recommendedName>
        <fullName evidence="12">Suppressor of forked domain-containing protein</fullName>
    </recommendedName>
</protein>
<reference evidence="11" key="1">
    <citation type="submission" date="2019-12" db="EMBL/GenBank/DDBJ databases">
        <title>Genome sequencing and annotation of Brassica cretica.</title>
        <authorList>
            <person name="Studholme D.J."/>
            <person name="Sarris P.F."/>
        </authorList>
    </citation>
    <scope>NUCLEOTIDE SEQUENCE</scope>
    <source>
        <strain evidence="11">PFS-102/07</strain>
        <tissue evidence="11">Leaf</tissue>
    </source>
</reference>
<keyword evidence="3" id="KW-0507">mRNA processing</keyword>
<dbReference type="GO" id="GO:0071014">
    <property type="term" value="C:post-mRNA release spliceosomal complex"/>
    <property type="evidence" value="ECO:0007669"/>
    <property type="project" value="TreeGrafter"/>
</dbReference>
<dbReference type="EMBL" id="QGKY02001250">
    <property type="protein sequence ID" value="KAF2562678.1"/>
    <property type="molecule type" value="Genomic_DNA"/>
</dbReference>
<dbReference type="PANTHER" id="PTHR11246:SF5">
    <property type="entry name" value="PRE-MRNA-SPLICING FACTOR SYF1"/>
    <property type="match status" value="1"/>
</dbReference>
<dbReference type="InterPro" id="IPR055430">
    <property type="entry name" value="HAT_Syf1_CNRKL1_C"/>
</dbReference>
<dbReference type="SMART" id="SM00386">
    <property type="entry name" value="HAT"/>
    <property type="match status" value="5"/>
</dbReference>
<keyword evidence="7" id="KW-0539">Nucleus</keyword>
<evidence type="ECO:0000259" key="10">
    <source>
        <dbReference type="Pfam" id="PF23231"/>
    </source>
</evidence>
<evidence type="ECO:0008006" key="12">
    <source>
        <dbReference type="Google" id="ProtNLM"/>
    </source>
</evidence>
<evidence type="ECO:0000313" key="11">
    <source>
        <dbReference type="EMBL" id="KAF2562678.1"/>
    </source>
</evidence>
<evidence type="ECO:0000256" key="8">
    <source>
        <dbReference type="SAM" id="MobiDB-lite"/>
    </source>
</evidence>
<evidence type="ECO:0000256" key="7">
    <source>
        <dbReference type="ARBA" id="ARBA00023242"/>
    </source>
</evidence>
<evidence type="ECO:0000256" key="2">
    <source>
        <dbReference type="ARBA" id="ARBA00008644"/>
    </source>
</evidence>
<dbReference type="Gene3D" id="1.25.40.10">
    <property type="entry name" value="Tetratricopeptide repeat domain"/>
    <property type="match status" value="2"/>
</dbReference>
<keyword evidence="5" id="KW-0677">Repeat</keyword>
<dbReference type="SUPFAM" id="SSF48452">
    <property type="entry name" value="TPR-like"/>
    <property type="match status" value="3"/>
</dbReference>
<name>A0A8S9I1P0_BRACR</name>
<comment type="similarity">
    <text evidence="2">Belongs to the crooked-neck family.</text>
</comment>
<dbReference type="FunFam" id="1.25.40.10:FF:001964">
    <property type="entry name" value="Tetratricopeptide repeat (TPR)-like superfamily protein"/>
    <property type="match status" value="1"/>
</dbReference>
<evidence type="ECO:0000256" key="5">
    <source>
        <dbReference type="ARBA" id="ARBA00022737"/>
    </source>
</evidence>
<gene>
    <name evidence="11" type="ORF">F2Q70_00018579</name>
</gene>
<evidence type="ECO:0000256" key="4">
    <source>
        <dbReference type="ARBA" id="ARBA00022728"/>
    </source>
</evidence>
<evidence type="ECO:0000259" key="9">
    <source>
        <dbReference type="Pfam" id="PF23220"/>
    </source>
</evidence>
<dbReference type="Pfam" id="PF23220">
    <property type="entry name" value="HAT_Syf1_M"/>
    <property type="match status" value="1"/>
</dbReference>
<comment type="caution">
    <text evidence="11">The sequence shown here is derived from an EMBL/GenBank/DDBJ whole genome shotgun (WGS) entry which is preliminary data.</text>
</comment>
<dbReference type="GO" id="GO:0071007">
    <property type="term" value="C:U2-type catalytic step 2 spliceosome"/>
    <property type="evidence" value="ECO:0007669"/>
    <property type="project" value="TreeGrafter"/>
</dbReference>
<sequence>MNRRPALANSVLLRQNPHNVEQWHRRVKIFEGDAAKQILTYTEAVRTVDPMKALGKPHTLWVAFAKLYEDHKDLVNTRVILDKAVQVNYKTVDHLASVWCEWAEMELRHKNFKGALELMRRATAVPTVEVKRRVAADGNEPVQMKLHRSLRLWSFYVDLEESLGTLESTRAVYEKILDLRIATPQIILNHAYLLEENKYFEDAFKVYERGVKIFKYPHVKDIWAPSDAVRTLYLQYAKLEEDYGLAKRAMKVYEEATKKVPEGQRLEMYEIYISRAAEIFGVPRTREIYEQAIESGLPHKDVKIMCIKFAELERSLGEIDRSRAVYKYASQYADPRSDPEFWNKWHEFEVLHGNEDTYREMLRIKRSVSASYSQTHFILPENMMQKDKIDVEEAKDELKKAGLPEDEMAALERQLMAAPMSTTVTSKDGGRRVGFVSAGVISQSGENAGKPVTGNREDIELPDESDEDESDGDDNVEIAQKEVPAAVFGGLARKREEDGKEAEEDSGGKTLGALERIKRQKLAQ</sequence>
<dbReference type="FunFam" id="1.25.40.10:FF:000137">
    <property type="entry name" value="Pre-mRNA-splicing factor syf1"/>
    <property type="match status" value="1"/>
</dbReference>
<organism evidence="11">
    <name type="scientific">Brassica cretica</name>
    <name type="common">Mustard</name>
    <dbReference type="NCBI Taxonomy" id="69181"/>
    <lineage>
        <taxon>Eukaryota</taxon>
        <taxon>Viridiplantae</taxon>
        <taxon>Streptophyta</taxon>
        <taxon>Embryophyta</taxon>
        <taxon>Tracheophyta</taxon>
        <taxon>Spermatophyta</taxon>
        <taxon>Magnoliopsida</taxon>
        <taxon>eudicotyledons</taxon>
        <taxon>Gunneridae</taxon>
        <taxon>Pentapetalae</taxon>
        <taxon>rosids</taxon>
        <taxon>malvids</taxon>
        <taxon>Brassicales</taxon>
        <taxon>Brassicaceae</taxon>
        <taxon>Brassiceae</taxon>
        <taxon>Brassica</taxon>
    </lineage>
</organism>
<feature type="domain" description="Pre-mRNA-splicing factor Syf1/CRNKL1-like C-terminal HAT-repeats" evidence="10">
    <location>
        <begin position="50"/>
        <end position="224"/>
    </location>
</feature>
<feature type="domain" description="Pre-mRNA-splicing factor SYF1 central HAT repeats" evidence="9">
    <location>
        <begin position="1"/>
        <end position="48"/>
    </location>
</feature>
<comment type="subcellular location">
    <subcellularLocation>
        <location evidence="1">Nucleus</location>
    </subcellularLocation>
</comment>
<feature type="compositionally biased region" description="Acidic residues" evidence="8">
    <location>
        <begin position="460"/>
        <end position="476"/>
    </location>
</feature>
<keyword evidence="6" id="KW-0508">mRNA splicing</keyword>
<feature type="region of interest" description="Disordered" evidence="8">
    <location>
        <begin position="440"/>
        <end position="524"/>
    </location>
</feature>
<dbReference type="GO" id="GO:0000974">
    <property type="term" value="C:Prp19 complex"/>
    <property type="evidence" value="ECO:0007669"/>
    <property type="project" value="TreeGrafter"/>
</dbReference>
<evidence type="ECO:0000256" key="1">
    <source>
        <dbReference type="ARBA" id="ARBA00004123"/>
    </source>
</evidence>
<accession>A0A8S9I1P0</accession>